<name>A0A1S1NZS7_9GAMM</name>
<evidence type="ECO:0000313" key="3">
    <source>
        <dbReference type="Proteomes" id="UP000322553"/>
    </source>
</evidence>
<dbReference type="PANTHER" id="PTHR42815">
    <property type="entry name" value="FAD-BINDING, PUTATIVE (AFU_ORTHOLOGUE AFUA_6G07600)-RELATED"/>
    <property type="match status" value="1"/>
</dbReference>
<dbReference type="Pfam" id="PF00175">
    <property type="entry name" value="NAD_binding_1"/>
    <property type="match status" value="1"/>
</dbReference>
<dbReference type="InterPro" id="IPR017938">
    <property type="entry name" value="Riboflavin_synthase-like_b-brl"/>
</dbReference>
<dbReference type="SUPFAM" id="SSF52343">
    <property type="entry name" value="Ferredoxin reductase-like, C-terminal NADP-linked domain"/>
    <property type="match status" value="1"/>
</dbReference>
<keyword evidence="3" id="KW-1185">Reference proteome</keyword>
<dbReference type="PRINTS" id="PR00409">
    <property type="entry name" value="PHDIOXRDTASE"/>
</dbReference>
<dbReference type="GO" id="GO:0016491">
    <property type="term" value="F:oxidoreductase activity"/>
    <property type="evidence" value="ECO:0007669"/>
    <property type="project" value="InterPro"/>
</dbReference>
<dbReference type="Gene3D" id="2.40.30.10">
    <property type="entry name" value="Translation factors"/>
    <property type="match status" value="1"/>
</dbReference>
<dbReference type="InterPro" id="IPR012349">
    <property type="entry name" value="Split_barrel_FMN-bd"/>
</dbReference>
<dbReference type="KEGG" id="kuy:FY550_04460"/>
<reference evidence="2 3" key="1">
    <citation type="submission" date="2019-08" db="EMBL/GenBank/DDBJ databases">
        <title>Complete genome sequence of Kushneria sp. YCWA18, a halophilic phosphate-solubilizing bacterium isolated from Daqiao saltern in China.</title>
        <authorList>
            <person name="Du G.-X."/>
            <person name="Qu L.-Y."/>
        </authorList>
    </citation>
    <scope>NUCLEOTIDE SEQUENCE [LARGE SCALE GENOMIC DNA]</scope>
    <source>
        <strain evidence="2 3">YCWA18</strain>
    </source>
</reference>
<dbReference type="EMBL" id="CP043420">
    <property type="protein sequence ID" value="QEL10463.1"/>
    <property type="molecule type" value="Genomic_DNA"/>
</dbReference>
<dbReference type="SUPFAM" id="SSF50475">
    <property type="entry name" value="FMN-binding split barrel"/>
    <property type="match status" value="1"/>
</dbReference>
<dbReference type="AlphaFoldDB" id="A0A1S1NZS7"/>
<gene>
    <name evidence="2" type="ORF">FY550_04460</name>
</gene>
<feature type="compositionally biased region" description="Basic and acidic residues" evidence="1">
    <location>
        <begin position="206"/>
        <end position="215"/>
    </location>
</feature>
<dbReference type="InterPro" id="IPR001433">
    <property type="entry name" value="OxRdtase_FAD/NAD-bd"/>
</dbReference>
<dbReference type="CDD" id="cd06184">
    <property type="entry name" value="flavohem_like_fad_nad_binding"/>
    <property type="match status" value="1"/>
</dbReference>
<accession>A0A1S1NZS7</accession>
<dbReference type="Gene3D" id="3.40.50.80">
    <property type="entry name" value="Nucleotide-binding domain of ferredoxin-NADP reductase (FNR) module"/>
    <property type="match status" value="1"/>
</dbReference>
<evidence type="ECO:0000256" key="1">
    <source>
        <dbReference type="SAM" id="MobiDB-lite"/>
    </source>
</evidence>
<evidence type="ECO:0000313" key="2">
    <source>
        <dbReference type="EMBL" id="QEL10463.1"/>
    </source>
</evidence>
<dbReference type="SUPFAM" id="SSF63380">
    <property type="entry name" value="Riboflavin synthase domain-like"/>
    <property type="match status" value="1"/>
</dbReference>
<proteinExistence type="predicted"/>
<feature type="region of interest" description="Disordered" evidence="1">
    <location>
        <begin position="196"/>
        <end position="216"/>
    </location>
</feature>
<dbReference type="Proteomes" id="UP000322553">
    <property type="component" value="Chromosome"/>
</dbReference>
<dbReference type="STRING" id="657387.BH688_00715"/>
<dbReference type="PANTHER" id="PTHR42815:SF2">
    <property type="entry name" value="FAD-BINDING, PUTATIVE (AFU_ORTHOLOGUE AFUA_6G07600)-RELATED"/>
    <property type="match status" value="1"/>
</dbReference>
<dbReference type="OrthoDB" id="9796486at2"/>
<organism evidence="2 3">
    <name type="scientific">Kushneria phosphatilytica</name>
    <dbReference type="NCBI Taxonomy" id="657387"/>
    <lineage>
        <taxon>Bacteria</taxon>
        <taxon>Pseudomonadati</taxon>
        <taxon>Pseudomonadota</taxon>
        <taxon>Gammaproteobacteria</taxon>
        <taxon>Oceanospirillales</taxon>
        <taxon>Halomonadaceae</taxon>
        <taxon>Kushneria</taxon>
    </lineage>
</organism>
<dbReference type="Gene3D" id="2.30.110.10">
    <property type="entry name" value="Electron Transport, Fmn-binding Protein, Chain A"/>
    <property type="match status" value="1"/>
</dbReference>
<dbReference type="RefSeq" id="WP_070975986.1">
    <property type="nucleotide sequence ID" value="NZ_CP043420.1"/>
</dbReference>
<sequence>MTETTSAHTTPFHAGEREAQRRAGVARQAAASGSFIRDYMPEQHREFFSSLPFLVMAAGDDEGRPWVTLLEGEEGFIDTPNARTLAMTASLGRDDPLASALHAGADVGLLGIELATRRRNRLNGAVRSTDGCLMLEVQQSFGNCPQYIHEREWQRVAPVTVPEATVSEALDAGQRARIETADTFFIGSAFAGNETDEAAGGVPRSRGYDASHRGGEPGFVRVTERGTLQFPDYPGNNFFNTLGNLIRDPRVGLAFVDFETGGLLQMTGRACIDWAPQQTHDPNAKRLIEVTVEQVVDRPGALSLRWWQAQAPLQLKVVDRVVESDRITSFYLADAGGGALPSFQAGQYLPIELDVPGQPGLVRRSYSLSGAPQGGGWRLSIKREEHGIASRFLHDTVTIGDRIAARPPSGDFVLPRDSRPVVLVSAGVGITPMLSMLHALVAERDARPVWFVHGARNGAAHAFREEVEALVAASGETTAAKTATGPIKHRIFYSAPEANDRPGEDYDAEGRITAEALLALGAGSESHYLLCGPARFLAELSADLEAGGVPSECIEFETFGPAG</sequence>
<protein>
    <submittedName>
        <fullName evidence="2">Ferredoxin</fullName>
    </submittedName>
</protein>
<feature type="region of interest" description="Disordered" evidence="1">
    <location>
        <begin position="1"/>
        <end position="26"/>
    </location>
</feature>
<dbReference type="InterPro" id="IPR017927">
    <property type="entry name" value="FAD-bd_FR_type"/>
</dbReference>
<dbReference type="PROSITE" id="PS51384">
    <property type="entry name" value="FAD_FR"/>
    <property type="match status" value="1"/>
</dbReference>
<dbReference type="InterPro" id="IPR039261">
    <property type="entry name" value="FNR_nucleotide-bd"/>
</dbReference>